<dbReference type="Proteomes" id="UP001497382">
    <property type="component" value="Unassembled WGS sequence"/>
</dbReference>
<dbReference type="AlphaFoldDB" id="A0AAV1ZC17"/>
<evidence type="ECO:0000313" key="2">
    <source>
        <dbReference type="Proteomes" id="UP001497382"/>
    </source>
</evidence>
<dbReference type="EMBL" id="CAXIEN010000039">
    <property type="protein sequence ID" value="CAL1269178.1"/>
    <property type="molecule type" value="Genomic_DNA"/>
</dbReference>
<comment type="caution">
    <text evidence="1">The sequence shown here is derived from an EMBL/GenBank/DDBJ whole genome shotgun (WGS) entry which is preliminary data.</text>
</comment>
<proteinExistence type="predicted"/>
<reference evidence="1 2" key="1">
    <citation type="submission" date="2024-04" db="EMBL/GenBank/DDBJ databases">
        <authorList>
            <person name="Rising A."/>
            <person name="Reimegard J."/>
            <person name="Sonavane S."/>
            <person name="Akerstrom W."/>
            <person name="Nylinder S."/>
            <person name="Hedman E."/>
            <person name="Kallberg Y."/>
        </authorList>
    </citation>
    <scope>NUCLEOTIDE SEQUENCE [LARGE SCALE GENOMIC DNA]</scope>
</reference>
<organism evidence="1 2">
    <name type="scientific">Larinioides sclopetarius</name>
    <dbReference type="NCBI Taxonomy" id="280406"/>
    <lineage>
        <taxon>Eukaryota</taxon>
        <taxon>Metazoa</taxon>
        <taxon>Ecdysozoa</taxon>
        <taxon>Arthropoda</taxon>
        <taxon>Chelicerata</taxon>
        <taxon>Arachnida</taxon>
        <taxon>Araneae</taxon>
        <taxon>Araneomorphae</taxon>
        <taxon>Entelegynae</taxon>
        <taxon>Araneoidea</taxon>
        <taxon>Araneidae</taxon>
        <taxon>Larinioides</taxon>
    </lineage>
</organism>
<name>A0AAV1ZC17_9ARAC</name>
<protein>
    <submittedName>
        <fullName evidence="1">Uncharacterized protein</fullName>
    </submittedName>
</protein>
<accession>A0AAV1ZC17</accession>
<sequence>MMSTTEETSNQFKFRTQTLKYLMNIEKLRNSKRYLEKTYKNNIRKGM</sequence>
<evidence type="ECO:0000313" key="1">
    <source>
        <dbReference type="EMBL" id="CAL1269178.1"/>
    </source>
</evidence>
<keyword evidence="2" id="KW-1185">Reference proteome</keyword>
<gene>
    <name evidence="1" type="ORF">LARSCL_LOCUS4600</name>
</gene>